<dbReference type="Pfam" id="PF22624">
    <property type="entry name" value="AASDHPPT_N"/>
    <property type="match status" value="1"/>
</dbReference>
<evidence type="ECO:0000256" key="1">
    <source>
        <dbReference type="ARBA" id="ARBA00001946"/>
    </source>
</evidence>
<keyword evidence="6" id="KW-0045">Antibiotic biosynthesis</keyword>
<proteinExistence type="inferred from homology"/>
<keyword evidence="4" id="KW-0479">Metal-binding</keyword>
<evidence type="ECO:0000256" key="4">
    <source>
        <dbReference type="ARBA" id="ARBA00022723"/>
    </source>
</evidence>
<dbReference type="GO" id="GO:0006633">
    <property type="term" value="P:fatty acid biosynthetic process"/>
    <property type="evidence" value="ECO:0007669"/>
    <property type="project" value="InterPro"/>
</dbReference>
<gene>
    <name evidence="9" type="ORF">NC797_05540</name>
</gene>
<dbReference type="InterPro" id="IPR004568">
    <property type="entry name" value="Ppantetheine-prot_Trfase_dom"/>
</dbReference>
<dbReference type="Gene3D" id="3.90.470.20">
    <property type="entry name" value="4'-phosphopantetheinyl transferase domain"/>
    <property type="match status" value="2"/>
</dbReference>
<evidence type="ECO:0000313" key="10">
    <source>
        <dbReference type="Proteomes" id="UP001145050"/>
    </source>
</evidence>
<dbReference type="InterPro" id="IPR008278">
    <property type="entry name" value="4-PPantetheinyl_Trfase_dom"/>
</dbReference>
<dbReference type="AlphaFoldDB" id="A0A9X4ALP1"/>
<dbReference type="NCBIfam" id="TIGR00556">
    <property type="entry name" value="pantethn_trn"/>
    <property type="match status" value="1"/>
</dbReference>
<sequence>MVTIYAVNSKHKLSYTFYRKAIKKIPGSEISRLQKYHHPQDRNNSLLGLLLSQKLNEDYLKQPVEISRDDKNRPYISNPYQFGGDFNISHSNFWVICSITKDGKVGVDIEKRLRTDLSISKEFMSNEELKQFNKLVPKDQQDIFYKLWTLKESFVKATGEGIKYPMKNITFDIPLLLKNKICVKSNYRQFLDWGFENYYLGSDYQVSLCSNNRFFPSRIKIVLQQSLID</sequence>
<comment type="cofactor">
    <cofactor evidence="1">
        <name>Mg(2+)</name>
        <dbReference type="ChEBI" id="CHEBI:18420"/>
    </cofactor>
</comment>
<name>A0A9X4ALP1_9BACI</name>
<protein>
    <submittedName>
        <fullName evidence="9">4'-phosphopantetheinyl transferase superfamily protein</fullName>
    </submittedName>
</protein>
<dbReference type="PANTHER" id="PTHR12215">
    <property type="entry name" value="PHOSPHOPANTETHEINE TRANSFERASE"/>
    <property type="match status" value="1"/>
</dbReference>
<dbReference type="InterPro" id="IPR050559">
    <property type="entry name" value="P-Pant_transferase_sf"/>
</dbReference>
<keyword evidence="10" id="KW-1185">Reference proteome</keyword>
<dbReference type="Proteomes" id="UP001145050">
    <property type="component" value="Unassembled WGS sequence"/>
</dbReference>
<dbReference type="PANTHER" id="PTHR12215:SF10">
    <property type="entry name" value="L-AMINOADIPATE-SEMIALDEHYDE DEHYDROGENASE-PHOSPHOPANTETHEINYL TRANSFERASE"/>
    <property type="match status" value="1"/>
</dbReference>
<dbReference type="GO" id="GO:0000287">
    <property type="term" value="F:magnesium ion binding"/>
    <property type="evidence" value="ECO:0007669"/>
    <property type="project" value="InterPro"/>
</dbReference>
<accession>A0A9X4ALP1</accession>
<dbReference type="InterPro" id="IPR055066">
    <property type="entry name" value="AASDHPPT_N"/>
</dbReference>
<comment type="similarity">
    <text evidence="2">Belongs to the P-Pant transferase superfamily. Gsp/Sfp/HetI/AcpT family.</text>
</comment>
<dbReference type="GO" id="GO:0008897">
    <property type="term" value="F:holo-[acyl-carrier-protein] synthase activity"/>
    <property type="evidence" value="ECO:0007669"/>
    <property type="project" value="InterPro"/>
</dbReference>
<feature type="domain" description="4'-phosphopantetheinyl transferase" evidence="7">
    <location>
        <begin position="105"/>
        <end position="209"/>
    </location>
</feature>
<keyword evidence="3 9" id="KW-0808">Transferase</keyword>
<dbReference type="InterPro" id="IPR037143">
    <property type="entry name" value="4-PPantetheinyl_Trfase_dom_sf"/>
</dbReference>
<feature type="domain" description="4'-phosphopantetheinyl transferase N-terminal" evidence="8">
    <location>
        <begin position="18"/>
        <end position="97"/>
    </location>
</feature>
<dbReference type="SUPFAM" id="SSF56214">
    <property type="entry name" value="4'-phosphopantetheinyl transferase"/>
    <property type="match status" value="2"/>
</dbReference>
<keyword evidence="5" id="KW-0460">Magnesium</keyword>
<evidence type="ECO:0000256" key="3">
    <source>
        <dbReference type="ARBA" id="ARBA00022679"/>
    </source>
</evidence>
<reference evidence="9" key="1">
    <citation type="submission" date="2022-06" db="EMBL/GenBank/DDBJ databases">
        <title>Aquibacillus sp. a new bacterium isolated from soil saline samples.</title>
        <authorList>
            <person name="Galisteo C."/>
            <person name="De La Haba R."/>
            <person name="Sanchez-Porro C."/>
            <person name="Ventosa A."/>
        </authorList>
    </citation>
    <scope>NUCLEOTIDE SEQUENCE</scope>
    <source>
        <strain evidence="9">3ASR75-11</strain>
    </source>
</reference>
<organism evidence="9 10">
    <name type="scientific">Terrihalobacillus insolitus</name>
    <dbReference type="NCBI Taxonomy" id="2950438"/>
    <lineage>
        <taxon>Bacteria</taxon>
        <taxon>Bacillati</taxon>
        <taxon>Bacillota</taxon>
        <taxon>Bacilli</taxon>
        <taxon>Bacillales</taxon>
        <taxon>Bacillaceae</taxon>
        <taxon>Terrihalobacillus</taxon>
    </lineage>
</organism>
<dbReference type="EMBL" id="JAMQKB010000003">
    <property type="protein sequence ID" value="MDC3423969.1"/>
    <property type="molecule type" value="Genomic_DNA"/>
</dbReference>
<dbReference type="GO" id="GO:0019878">
    <property type="term" value="P:lysine biosynthetic process via aminoadipic acid"/>
    <property type="evidence" value="ECO:0007669"/>
    <property type="project" value="TreeGrafter"/>
</dbReference>
<evidence type="ECO:0000256" key="6">
    <source>
        <dbReference type="ARBA" id="ARBA00023194"/>
    </source>
</evidence>
<evidence type="ECO:0000256" key="2">
    <source>
        <dbReference type="ARBA" id="ARBA00010990"/>
    </source>
</evidence>
<dbReference type="GO" id="GO:0005829">
    <property type="term" value="C:cytosol"/>
    <property type="evidence" value="ECO:0007669"/>
    <property type="project" value="TreeGrafter"/>
</dbReference>
<dbReference type="Pfam" id="PF01648">
    <property type="entry name" value="ACPS"/>
    <property type="match status" value="1"/>
</dbReference>
<comment type="caution">
    <text evidence="9">The sequence shown here is derived from an EMBL/GenBank/DDBJ whole genome shotgun (WGS) entry which is preliminary data.</text>
</comment>
<dbReference type="RefSeq" id="WP_272435755.1">
    <property type="nucleotide sequence ID" value="NZ_JAMQKB010000003.1"/>
</dbReference>
<evidence type="ECO:0000256" key="5">
    <source>
        <dbReference type="ARBA" id="ARBA00022842"/>
    </source>
</evidence>
<dbReference type="GO" id="GO:0017000">
    <property type="term" value="P:antibiotic biosynthetic process"/>
    <property type="evidence" value="ECO:0007669"/>
    <property type="project" value="UniProtKB-KW"/>
</dbReference>
<evidence type="ECO:0000313" key="9">
    <source>
        <dbReference type="EMBL" id="MDC3423969.1"/>
    </source>
</evidence>
<evidence type="ECO:0000259" key="7">
    <source>
        <dbReference type="Pfam" id="PF01648"/>
    </source>
</evidence>
<evidence type="ECO:0000259" key="8">
    <source>
        <dbReference type="Pfam" id="PF22624"/>
    </source>
</evidence>